<evidence type="ECO:0000313" key="1">
    <source>
        <dbReference type="EMBL" id="WOO81814.1"/>
    </source>
</evidence>
<gene>
    <name evidence="1" type="ORF">LOC62_04G005332</name>
</gene>
<dbReference type="Proteomes" id="UP000827549">
    <property type="component" value="Chromosome 4"/>
</dbReference>
<protein>
    <submittedName>
        <fullName evidence="1">Uncharacterized protein</fullName>
    </submittedName>
</protein>
<dbReference type="EMBL" id="CP086717">
    <property type="protein sequence ID" value="WOO81814.1"/>
    <property type="molecule type" value="Genomic_DNA"/>
</dbReference>
<organism evidence="1 2">
    <name type="scientific">Vanrija pseudolonga</name>
    <dbReference type="NCBI Taxonomy" id="143232"/>
    <lineage>
        <taxon>Eukaryota</taxon>
        <taxon>Fungi</taxon>
        <taxon>Dikarya</taxon>
        <taxon>Basidiomycota</taxon>
        <taxon>Agaricomycotina</taxon>
        <taxon>Tremellomycetes</taxon>
        <taxon>Trichosporonales</taxon>
        <taxon>Trichosporonaceae</taxon>
        <taxon>Vanrija</taxon>
    </lineage>
</organism>
<reference evidence="1" key="1">
    <citation type="submission" date="2023-10" db="EMBL/GenBank/DDBJ databases">
        <authorList>
            <person name="Noh H."/>
        </authorList>
    </citation>
    <scope>NUCLEOTIDE SEQUENCE</scope>
    <source>
        <strain evidence="1">DUCC4014</strain>
    </source>
</reference>
<accession>A0AAF0YBM0</accession>
<sequence>MDHTAFPDRIDRILVFAPDDTLLPFRGTSKAYFERCNRMLLSHVALTWVSRQTLSEEPVIQRHQYSTIDPEGAFILTSTTAPTRRLPFLPEHVKIIDLMSDGPRRQLLQLCTHLHTIRRRGSPGRMVVCLPSPATVVDYIDLRATPGEATMLVAPPDGPAERIVHLNAVGPLIPGGRISIPYGTVPNTFPVVVTLVLWPPCGTTVSAIPDLDVNLILIILRAIFIMWDEAAPVSVTVVGMENHLQSGVPLPNGEQFTNNLVDRFVARTGKHPDLFTLVPPLRAALDSGTRLITRTEWLQELGDRKDVLAEPASNAWSHVSGGEFDAIVTLGEHNHSAPEAE</sequence>
<evidence type="ECO:0000313" key="2">
    <source>
        <dbReference type="Proteomes" id="UP000827549"/>
    </source>
</evidence>
<keyword evidence="2" id="KW-1185">Reference proteome</keyword>
<dbReference type="GeneID" id="87808561"/>
<dbReference type="RefSeq" id="XP_062627846.1">
    <property type="nucleotide sequence ID" value="XM_062771861.1"/>
</dbReference>
<name>A0AAF0YBM0_9TREE</name>
<dbReference type="AlphaFoldDB" id="A0AAF0YBM0"/>
<proteinExistence type="predicted"/>